<keyword evidence="1" id="KW-0175">Coiled coil</keyword>
<reference evidence="3 4" key="1">
    <citation type="journal article" date="2021" name="Hortic Res">
        <title>Chromosome-scale assembly of the Dendrobium chrysotoxum genome enhances the understanding of orchid evolution.</title>
        <authorList>
            <person name="Zhang Y."/>
            <person name="Zhang G.Q."/>
            <person name="Zhang D."/>
            <person name="Liu X.D."/>
            <person name="Xu X.Y."/>
            <person name="Sun W.H."/>
            <person name="Yu X."/>
            <person name="Zhu X."/>
            <person name="Wang Z.W."/>
            <person name="Zhao X."/>
            <person name="Zhong W.Y."/>
            <person name="Chen H."/>
            <person name="Yin W.L."/>
            <person name="Huang T."/>
            <person name="Niu S.C."/>
            <person name="Liu Z.J."/>
        </authorList>
    </citation>
    <scope>NUCLEOTIDE SEQUENCE [LARGE SCALE GENOMIC DNA]</scope>
    <source>
        <strain evidence="3">Lindl</strain>
    </source>
</reference>
<name>A0AAV7H0V9_DENCH</name>
<dbReference type="EMBL" id="JAGFBR010000009">
    <property type="protein sequence ID" value="KAH0461920.1"/>
    <property type="molecule type" value="Genomic_DNA"/>
</dbReference>
<proteinExistence type="predicted"/>
<comment type="caution">
    <text evidence="3">The sequence shown here is derived from an EMBL/GenBank/DDBJ whole genome shotgun (WGS) entry which is preliminary data.</text>
</comment>
<evidence type="ECO:0000256" key="1">
    <source>
        <dbReference type="SAM" id="Coils"/>
    </source>
</evidence>
<feature type="compositionally biased region" description="Polar residues" evidence="2">
    <location>
        <begin position="332"/>
        <end position="349"/>
    </location>
</feature>
<feature type="coiled-coil region" evidence="1">
    <location>
        <begin position="67"/>
        <end position="94"/>
    </location>
</feature>
<feature type="region of interest" description="Disordered" evidence="2">
    <location>
        <begin position="319"/>
        <end position="365"/>
    </location>
</feature>
<sequence>MCKNLRLQVQRTKKGRLSHITFNCWICDFSWLPSLLVTEQAITGLVTPQALPRACFEGTKTYDYQKIDGSENLKKELKESNSVLNRKNKQETARKKKFLGEKTFIGALLQLLIIGGLLDEVEDGDGQLRVRQRISLGIYCLGLQNTGRVPLLRGLQSGEATLKENKYEQVKRMERERCPHHFLCCLRRRQREKLQGVVEEEGEVGGSEKKSCRRVNAVKHSRSAAPRLRLASRQATASRQALPLPLPLPLPLHASVVRSAAPLRALPPSWSFAEFARPSRPRLAKLPSGHASPSRDSTIPPAGCRSKLSGYKLTASRTLAPFSSYRPPPKPSTTEQRGSPEESSLSKGSTGPAACEEEEFVKRVD</sequence>
<accession>A0AAV7H0V9</accession>
<dbReference type="AlphaFoldDB" id="A0AAV7H0V9"/>
<feature type="region of interest" description="Disordered" evidence="2">
    <location>
        <begin position="283"/>
        <end position="307"/>
    </location>
</feature>
<gene>
    <name evidence="3" type="ORF">IEQ34_009495</name>
</gene>
<evidence type="ECO:0000256" key="2">
    <source>
        <dbReference type="SAM" id="MobiDB-lite"/>
    </source>
</evidence>
<protein>
    <submittedName>
        <fullName evidence="3">Uncharacterized protein</fullName>
    </submittedName>
</protein>
<dbReference type="Proteomes" id="UP000775213">
    <property type="component" value="Unassembled WGS sequence"/>
</dbReference>
<keyword evidence="4" id="KW-1185">Reference proteome</keyword>
<evidence type="ECO:0000313" key="3">
    <source>
        <dbReference type="EMBL" id="KAH0461920.1"/>
    </source>
</evidence>
<organism evidence="3 4">
    <name type="scientific">Dendrobium chrysotoxum</name>
    <name type="common">Orchid</name>
    <dbReference type="NCBI Taxonomy" id="161865"/>
    <lineage>
        <taxon>Eukaryota</taxon>
        <taxon>Viridiplantae</taxon>
        <taxon>Streptophyta</taxon>
        <taxon>Embryophyta</taxon>
        <taxon>Tracheophyta</taxon>
        <taxon>Spermatophyta</taxon>
        <taxon>Magnoliopsida</taxon>
        <taxon>Liliopsida</taxon>
        <taxon>Asparagales</taxon>
        <taxon>Orchidaceae</taxon>
        <taxon>Epidendroideae</taxon>
        <taxon>Malaxideae</taxon>
        <taxon>Dendrobiinae</taxon>
        <taxon>Dendrobium</taxon>
    </lineage>
</organism>
<evidence type="ECO:0000313" key="4">
    <source>
        <dbReference type="Proteomes" id="UP000775213"/>
    </source>
</evidence>